<protein>
    <submittedName>
        <fullName evidence="2">Uncharacterized protein</fullName>
    </submittedName>
</protein>
<dbReference type="Proteomes" id="UP000053599">
    <property type="component" value="Unassembled WGS sequence"/>
</dbReference>
<accession>A0A0D1YM88</accession>
<dbReference type="HOGENOM" id="CLU_2372826_0_0_1"/>
<evidence type="ECO:0000313" key="2">
    <source>
        <dbReference type="EMBL" id="KIV82189.1"/>
    </source>
</evidence>
<keyword evidence="1" id="KW-0472">Membrane</keyword>
<gene>
    <name evidence="2" type="ORF">PV11_04316</name>
</gene>
<dbReference type="EMBL" id="KN846952">
    <property type="protein sequence ID" value="KIV82189.1"/>
    <property type="molecule type" value="Genomic_DNA"/>
</dbReference>
<sequence length="95" mass="11167">MTFSEAAEFLVVMGGTAVILMSPFLALGWFLTRETREWNRGCDRFYTHLERNKEMSRRQLDVSRLQKMTDEELKVLAVAVVNEVDKRDMELYKSM</sequence>
<keyword evidence="1" id="KW-1133">Transmembrane helix</keyword>
<dbReference type="AlphaFoldDB" id="A0A0D1YM88"/>
<keyword evidence="1" id="KW-0812">Transmembrane</keyword>
<proteinExistence type="predicted"/>
<name>A0A0D1YM88_9EURO</name>
<evidence type="ECO:0000256" key="1">
    <source>
        <dbReference type="SAM" id="Phobius"/>
    </source>
</evidence>
<evidence type="ECO:0000313" key="3">
    <source>
        <dbReference type="Proteomes" id="UP000053599"/>
    </source>
</evidence>
<reference evidence="2 3" key="1">
    <citation type="submission" date="2015-01" db="EMBL/GenBank/DDBJ databases">
        <title>The Genome Sequence of Exophiala sideris CBS121828.</title>
        <authorList>
            <consortium name="The Broad Institute Genomics Platform"/>
            <person name="Cuomo C."/>
            <person name="de Hoog S."/>
            <person name="Gorbushina A."/>
            <person name="Stielow B."/>
            <person name="Teixiera M."/>
            <person name="Abouelleil A."/>
            <person name="Chapman S.B."/>
            <person name="Priest M."/>
            <person name="Young S.K."/>
            <person name="Wortman J."/>
            <person name="Nusbaum C."/>
            <person name="Birren B."/>
        </authorList>
    </citation>
    <scope>NUCLEOTIDE SEQUENCE [LARGE SCALE GENOMIC DNA]</scope>
    <source>
        <strain evidence="2 3">CBS 121828</strain>
    </source>
</reference>
<organism evidence="2 3">
    <name type="scientific">Exophiala sideris</name>
    <dbReference type="NCBI Taxonomy" id="1016849"/>
    <lineage>
        <taxon>Eukaryota</taxon>
        <taxon>Fungi</taxon>
        <taxon>Dikarya</taxon>
        <taxon>Ascomycota</taxon>
        <taxon>Pezizomycotina</taxon>
        <taxon>Eurotiomycetes</taxon>
        <taxon>Chaetothyriomycetidae</taxon>
        <taxon>Chaetothyriales</taxon>
        <taxon>Herpotrichiellaceae</taxon>
        <taxon>Exophiala</taxon>
    </lineage>
</organism>
<feature type="transmembrane region" description="Helical" evidence="1">
    <location>
        <begin position="6"/>
        <end position="31"/>
    </location>
</feature>